<dbReference type="SMART" id="SM00702">
    <property type="entry name" value="P4Hc"/>
    <property type="match status" value="1"/>
</dbReference>
<comment type="cofactor">
    <cofactor evidence="1">
        <name>L-ascorbate</name>
        <dbReference type="ChEBI" id="CHEBI:38290"/>
    </cofactor>
</comment>
<gene>
    <name evidence="8" type="ORF">Q4535_15685</name>
</gene>
<dbReference type="PANTHER" id="PTHR12907">
    <property type="entry name" value="EGL NINE HOMOLOG-RELATED"/>
    <property type="match status" value="1"/>
</dbReference>
<proteinExistence type="predicted"/>
<dbReference type="PANTHER" id="PTHR12907:SF26">
    <property type="entry name" value="HIF PROLYL HYDROXYLASE, ISOFORM C"/>
    <property type="match status" value="1"/>
</dbReference>
<sequence length="221" mass="25060">MPAAPAPAPLLDPVALNLLIDELVEHGYSVRPDFLPRQVIGQLNDELTELETRQQLTAAGIGRGREHDLRPDIRGDAIRWLDRNSRAQRAYLEAMNVLKDELNRALYLGLFEYEAHFAHYPVGSFYKKHLDSFRGRGNRLISSVLYLNEDWPRDGGGEIVLYDPEDDSREMARVTPEAGTFVCFLSEQIPHEVLPTHQARASVTGWFRRNSSQGNLVDPAR</sequence>
<evidence type="ECO:0000256" key="4">
    <source>
        <dbReference type="ARBA" id="ARBA00022964"/>
    </source>
</evidence>
<dbReference type="RefSeq" id="WP_303595223.1">
    <property type="nucleotide sequence ID" value="NZ_JAUORK010000027.1"/>
</dbReference>
<evidence type="ECO:0000256" key="2">
    <source>
        <dbReference type="ARBA" id="ARBA00022723"/>
    </source>
</evidence>
<evidence type="ECO:0000256" key="3">
    <source>
        <dbReference type="ARBA" id="ARBA00022896"/>
    </source>
</evidence>
<dbReference type="GO" id="GO:0071456">
    <property type="term" value="P:cellular response to hypoxia"/>
    <property type="evidence" value="ECO:0007669"/>
    <property type="project" value="TreeGrafter"/>
</dbReference>
<dbReference type="Proteomes" id="UP001170481">
    <property type="component" value="Unassembled WGS sequence"/>
</dbReference>
<protein>
    <submittedName>
        <fullName evidence="8">2OG-Fe(II) oxygenase</fullName>
    </submittedName>
</protein>
<comment type="caution">
    <text evidence="8">The sequence shown here is derived from an EMBL/GenBank/DDBJ whole genome shotgun (WGS) entry which is preliminary data.</text>
</comment>
<evidence type="ECO:0000256" key="5">
    <source>
        <dbReference type="ARBA" id="ARBA00023002"/>
    </source>
</evidence>
<keyword evidence="4" id="KW-0223">Dioxygenase</keyword>
<evidence type="ECO:0000313" key="9">
    <source>
        <dbReference type="Proteomes" id="UP001170481"/>
    </source>
</evidence>
<dbReference type="GO" id="GO:0031543">
    <property type="term" value="F:peptidyl-proline dioxygenase activity"/>
    <property type="evidence" value="ECO:0007669"/>
    <property type="project" value="TreeGrafter"/>
</dbReference>
<dbReference type="Pfam" id="PF13640">
    <property type="entry name" value="2OG-FeII_Oxy_3"/>
    <property type="match status" value="1"/>
</dbReference>
<accession>A0AAP4U051</accession>
<name>A0AAP4U051_9GAMM</name>
<dbReference type="PROSITE" id="PS51471">
    <property type="entry name" value="FE2OG_OXY"/>
    <property type="match status" value="1"/>
</dbReference>
<dbReference type="AlphaFoldDB" id="A0AAP4U051"/>
<dbReference type="GO" id="GO:0031418">
    <property type="term" value="F:L-ascorbic acid binding"/>
    <property type="evidence" value="ECO:0007669"/>
    <property type="project" value="UniProtKB-KW"/>
</dbReference>
<keyword evidence="2" id="KW-0479">Metal-binding</keyword>
<evidence type="ECO:0000256" key="1">
    <source>
        <dbReference type="ARBA" id="ARBA00001961"/>
    </source>
</evidence>
<dbReference type="InterPro" id="IPR051559">
    <property type="entry name" value="HIF_prolyl_hydroxylases"/>
</dbReference>
<keyword evidence="5" id="KW-0560">Oxidoreductase</keyword>
<dbReference type="InterPro" id="IPR006620">
    <property type="entry name" value="Pro_4_hyd_alph"/>
</dbReference>
<evidence type="ECO:0000259" key="7">
    <source>
        <dbReference type="PROSITE" id="PS51471"/>
    </source>
</evidence>
<feature type="domain" description="Fe2OG dioxygenase" evidence="7">
    <location>
        <begin position="106"/>
        <end position="209"/>
    </location>
</feature>
<dbReference type="EMBL" id="JAUORK010000027">
    <property type="protein sequence ID" value="MDO6673547.1"/>
    <property type="molecule type" value="Genomic_DNA"/>
</dbReference>
<organism evidence="8 9">
    <name type="scientific">Cobetia amphilecti</name>
    <dbReference type="NCBI Taxonomy" id="1055104"/>
    <lineage>
        <taxon>Bacteria</taxon>
        <taxon>Pseudomonadati</taxon>
        <taxon>Pseudomonadota</taxon>
        <taxon>Gammaproteobacteria</taxon>
        <taxon>Oceanospirillales</taxon>
        <taxon>Halomonadaceae</taxon>
        <taxon>Cobetia</taxon>
    </lineage>
</organism>
<keyword evidence="3" id="KW-0847">Vitamin C</keyword>
<dbReference type="GO" id="GO:0008198">
    <property type="term" value="F:ferrous iron binding"/>
    <property type="evidence" value="ECO:0007669"/>
    <property type="project" value="TreeGrafter"/>
</dbReference>
<dbReference type="InterPro" id="IPR005123">
    <property type="entry name" value="Oxoglu/Fe-dep_dioxygenase_dom"/>
</dbReference>
<keyword evidence="6" id="KW-0408">Iron</keyword>
<dbReference type="InterPro" id="IPR044862">
    <property type="entry name" value="Pro_4_hyd_alph_FE2OG_OXY"/>
</dbReference>
<dbReference type="Gene3D" id="2.60.120.620">
    <property type="entry name" value="q2cbj1_9rhob like domain"/>
    <property type="match status" value="1"/>
</dbReference>
<reference evidence="8" key="1">
    <citation type="submission" date="2023-07" db="EMBL/GenBank/DDBJ databases">
        <title>Genome content predicts the carbon catabolic preferences of heterotrophic bacteria.</title>
        <authorList>
            <person name="Gralka M."/>
        </authorList>
    </citation>
    <scope>NUCLEOTIDE SEQUENCE</scope>
    <source>
        <strain evidence="8">C2R13</strain>
    </source>
</reference>
<evidence type="ECO:0000256" key="6">
    <source>
        <dbReference type="ARBA" id="ARBA00023004"/>
    </source>
</evidence>
<evidence type="ECO:0000313" key="8">
    <source>
        <dbReference type="EMBL" id="MDO6673547.1"/>
    </source>
</evidence>